<protein>
    <recommendedName>
        <fullName evidence="4">Hymenoptaecin</fullName>
    </recommendedName>
</protein>
<evidence type="ECO:0000256" key="1">
    <source>
        <dbReference type="SAM" id="SignalP"/>
    </source>
</evidence>
<feature type="signal peptide" evidence="1">
    <location>
        <begin position="1"/>
        <end position="22"/>
    </location>
</feature>
<keyword evidence="1" id="KW-0732">Signal</keyword>
<reference evidence="2" key="2">
    <citation type="submission" date="2023-03" db="EMBL/GenBank/DDBJ databases">
        <authorList>
            <person name="Inwood S.N."/>
            <person name="Skelly J.G."/>
            <person name="Guhlin J."/>
            <person name="Harrop T.W.R."/>
            <person name="Goldson S.G."/>
            <person name="Dearden P.K."/>
        </authorList>
    </citation>
    <scope>NUCLEOTIDE SEQUENCE</scope>
    <source>
        <strain evidence="2">Lincoln</strain>
        <tissue evidence="2">Whole body</tissue>
    </source>
</reference>
<dbReference type="AlphaFoldDB" id="A0AA39L3F2"/>
<gene>
    <name evidence="2" type="ORF">PV327_001461</name>
</gene>
<feature type="chain" id="PRO_5041290152" description="Hymenoptaecin" evidence="1">
    <location>
        <begin position="23"/>
        <end position="183"/>
    </location>
</feature>
<dbReference type="EMBL" id="JAQQBR010000001">
    <property type="protein sequence ID" value="KAK0183416.1"/>
    <property type="molecule type" value="Genomic_DNA"/>
</dbReference>
<evidence type="ECO:0000313" key="3">
    <source>
        <dbReference type="Proteomes" id="UP001168972"/>
    </source>
</evidence>
<reference evidence="2" key="1">
    <citation type="journal article" date="2023" name="bioRxiv">
        <title>Scaffold-level genome assemblies of two parasitoid biocontrol wasps reveal the parthenogenesis mechanism and an associated novel virus.</title>
        <authorList>
            <person name="Inwood S."/>
            <person name="Skelly J."/>
            <person name="Guhlin J."/>
            <person name="Harrop T."/>
            <person name="Goldson S."/>
            <person name="Dearden P."/>
        </authorList>
    </citation>
    <scope>NUCLEOTIDE SEQUENCE</scope>
    <source>
        <strain evidence="2">Lincoln</strain>
        <tissue evidence="2">Whole body</tissue>
    </source>
</reference>
<dbReference type="Proteomes" id="UP001168972">
    <property type="component" value="Unassembled WGS sequence"/>
</dbReference>
<keyword evidence="3" id="KW-1185">Reference proteome</keyword>
<comment type="caution">
    <text evidence="2">The sequence shown here is derived from an EMBL/GenBank/DDBJ whole genome shotgun (WGS) entry which is preliminary data.</text>
</comment>
<proteinExistence type="predicted"/>
<name>A0AA39L3F2_MICHY</name>
<evidence type="ECO:0008006" key="4">
    <source>
        <dbReference type="Google" id="ProtNLM"/>
    </source>
</evidence>
<organism evidence="2 3">
    <name type="scientific">Microctonus hyperodae</name>
    <name type="common">Parasitoid wasp</name>
    <dbReference type="NCBI Taxonomy" id="165561"/>
    <lineage>
        <taxon>Eukaryota</taxon>
        <taxon>Metazoa</taxon>
        <taxon>Ecdysozoa</taxon>
        <taxon>Arthropoda</taxon>
        <taxon>Hexapoda</taxon>
        <taxon>Insecta</taxon>
        <taxon>Pterygota</taxon>
        <taxon>Neoptera</taxon>
        <taxon>Endopterygota</taxon>
        <taxon>Hymenoptera</taxon>
        <taxon>Apocrita</taxon>
        <taxon>Ichneumonoidea</taxon>
        <taxon>Braconidae</taxon>
        <taxon>Euphorinae</taxon>
        <taxon>Microctonus</taxon>
    </lineage>
</organism>
<sequence length="183" mass="20697">MQFISVGIALFCLVVCIIGTESFHDIPRQPTFPTPRPFGTPPFNPKASLPNWRFRRSPQGSIGVSGVFTEHQRPQMSVDYQHQIINDGRRNLNAYGGVQTPDLRHFTPHAGVNYEWNPNKNTFLRANGGFQQGPHGGISPNVGATFGMRFRRDVEELNSNMNAVYPPRYFENELKSSSENEFE</sequence>
<accession>A0AA39L3F2</accession>
<evidence type="ECO:0000313" key="2">
    <source>
        <dbReference type="EMBL" id="KAK0183416.1"/>
    </source>
</evidence>